<evidence type="ECO:0000256" key="1">
    <source>
        <dbReference type="SAM" id="SignalP"/>
    </source>
</evidence>
<dbReference type="EMBL" id="SMAN01000019">
    <property type="protein sequence ID" value="TCT19122.1"/>
    <property type="molecule type" value="Genomic_DNA"/>
</dbReference>
<comment type="caution">
    <text evidence="2">The sequence shown here is derived from an EMBL/GenBank/DDBJ whole genome shotgun (WGS) entry which is preliminary data.</text>
</comment>
<gene>
    <name evidence="2" type="ORF">EDD68_11972</name>
</gene>
<proteinExistence type="predicted"/>
<keyword evidence="1" id="KW-0732">Signal</keyword>
<name>A0A4V2V0Y6_9BACI</name>
<accession>A0A4V2V0Y6</accession>
<dbReference type="AlphaFoldDB" id="A0A4V2V0Y6"/>
<reference evidence="2 3" key="1">
    <citation type="submission" date="2019-03" db="EMBL/GenBank/DDBJ databases">
        <title>Genomic Encyclopedia of Type Strains, Phase IV (KMG-IV): sequencing the most valuable type-strain genomes for metagenomic binning, comparative biology and taxonomic classification.</title>
        <authorList>
            <person name="Goeker M."/>
        </authorList>
    </citation>
    <scope>NUCLEOTIDE SEQUENCE [LARGE SCALE GENOMIC DNA]</scope>
    <source>
        <strain evidence="2 3">DSM 25894</strain>
    </source>
</reference>
<dbReference type="Proteomes" id="UP000294650">
    <property type="component" value="Unassembled WGS sequence"/>
</dbReference>
<evidence type="ECO:0000313" key="3">
    <source>
        <dbReference type="Proteomes" id="UP000294650"/>
    </source>
</evidence>
<dbReference type="Pfam" id="PF13798">
    <property type="entry name" value="PCYCGC"/>
    <property type="match status" value="1"/>
</dbReference>
<protein>
    <submittedName>
        <fullName evidence="2">Uncharacterized protein with PCYCGC motif</fullName>
    </submittedName>
</protein>
<organism evidence="2 3">
    <name type="scientific">Melghiribacillus thermohalophilus</name>
    <dbReference type="NCBI Taxonomy" id="1324956"/>
    <lineage>
        <taxon>Bacteria</taxon>
        <taxon>Bacillati</taxon>
        <taxon>Bacillota</taxon>
        <taxon>Bacilli</taxon>
        <taxon>Bacillales</taxon>
        <taxon>Bacillaceae</taxon>
        <taxon>Melghiribacillus</taxon>
    </lineage>
</organism>
<evidence type="ECO:0000313" key="2">
    <source>
        <dbReference type="EMBL" id="TCT19122.1"/>
    </source>
</evidence>
<keyword evidence="3" id="KW-1185">Reference proteome</keyword>
<feature type="chain" id="PRO_5039048215" evidence="1">
    <location>
        <begin position="21"/>
        <end position="119"/>
    </location>
</feature>
<feature type="signal peptide" evidence="1">
    <location>
        <begin position="1"/>
        <end position="20"/>
    </location>
</feature>
<sequence>MIKRYFLLLGTLITFLTACSQDDSEGITKNGSITVDHSLENLQYHKGKNAWSPDVAEFFSQEGTEEIREAYENAIHHPEVLSYMPCYCGCYEQGHESNRDCFVDQDQNGTVVLDNMGFG</sequence>
<dbReference type="PROSITE" id="PS51257">
    <property type="entry name" value="PROKAR_LIPOPROTEIN"/>
    <property type="match status" value="1"/>
</dbReference>
<dbReference type="InterPro" id="IPR025673">
    <property type="entry name" value="PCYCGC"/>
</dbReference>
<dbReference type="OrthoDB" id="2654667at2"/>